<protein>
    <submittedName>
        <fullName evidence="12">Uncharacterized protein</fullName>
    </submittedName>
</protein>
<keyword evidence="3" id="KW-0433">Leucine-rich repeat</keyword>
<keyword evidence="13" id="KW-1185">Reference proteome</keyword>
<evidence type="ECO:0000256" key="11">
    <source>
        <dbReference type="SAM" id="MobiDB-lite"/>
    </source>
</evidence>
<dbReference type="AlphaFoldDB" id="A0A2I0JA39"/>
<evidence type="ECO:0000256" key="1">
    <source>
        <dbReference type="ARBA" id="ARBA00004479"/>
    </source>
</evidence>
<evidence type="ECO:0000256" key="4">
    <source>
        <dbReference type="ARBA" id="ARBA00022692"/>
    </source>
</evidence>
<dbReference type="STRING" id="22663.A0A2I0JA39"/>
<dbReference type="PANTHER" id="PTHR48063">
    <property type="entry name" value="LRR RECEPTOR-LIKE KINASE"/>
    <property type="match status" value="1"/>
</dbReference>
<evidence type="ECO:0000256" key="9">
    <source>
        <dbReference type="ARBA" id="ARBA00023170"/>
    </source>
</evidence>
<dbReference type="InterPro" id="IPR046956">
    <property type="entry name" value="RLP23-like"/>
</dbReference>
<keyword evidence="9" id="KW-0675">Receptor</keyword>
<comment type="similarity">
    <text evidence="2">Belongs to the RLP family.</text>
</comment>
<dbReference type="InterPro" id="IPR001611">
    <property type="entry name" value="Leu-rich_rpt"/>
</dbReference>
<sequence length="267" mass="29354">MQLLDVAVNNLHGTIPHCFGSLISMSSSPELNHSRPSGIPITNWDGEPVAEVMKGRELEYTTTLKFMFSLDLSSNNFVGLIPHELTSLTALNSLNLSHNLLSGNIPEKIGDMKWLESLDFSGNQLSGEIPPSISLLTMLSHLNLSDNNLAGNPLLCGDPLLNKCLGQEEAPTPPKIPSKENMGGSDPLDKSLHMDPTWAQRASMGIFTKLMEVTCHVKLEARKSNMRAFTMLAFVPNLDQFISQPIVVFLPCSIKDFNINVKMILDK</sequence>
<dbReference type="GO" id="GO:0016020">
    <property type="term" value="C:membrane"/>
    <property type="evidence" value="ECO:0007669"/>
    <property type="project" value="UniProtKB-SubCell"/>
</dbReference>
<evidence type="ECO:0000256" key="8">
    <source>
        <dbReference type="ARBA" id="ARBA00023136"/>
    </source>
</evidence>
<evidence type="ECO:0000256" key="3">
    <source>
        <dbReference type="ARBA" id="ARBA00022614"/>
    </source>
</evidence>
<dbReference type="PANTHER" id="PTHR48063:SF112">
    <property type="entry name" value="RECEPTOR LIKE PROTEIN 30-LIKE"/>
    <property type="match status" value="1"/>
</dbReference>
<dbReference type="SUPFAM" id="SSF52058">
    <property type="entry name" value="L domain-like"/>
    <property type="match status" value="1"/>
</dbReference>
<dbReference type="Proteomes" id="UP000233551">
    <property type="component" value="Unassembled WGS sequence"/>
</dbReference>
<evidence type="ECO:0000256" key="6">
    <source>
        <dbReference type="ARBA" id="ARBA00022737"/>
    </source>
</evidence>
<keyword evidence="5" id="KW-0732">Signal</keyword>
<evidence type="ECO:0000313" key="12">
    <source>
        <dbReference type="EMBL" id="PKI52853.1"/>
    </source>
</evidence>
<evidence type="ECO:0000256" key="7">
    <source>
        <dbReference type="ARBA" id="ARBA00022989"/>
    </source>
</evidence>
<gene>
    <name evidence="12" type="ORF">CRG98_026684</name>
</gene>
<dbReference type="InterPro" id="IPR032675">
    <property type="entry name" value="LRR_dom_sf"/>
</dbReference>
<feature type="region of interest" description="Disordered" evidence="11">
    <location>
        <begin position="167"/>
        <end position="190"/>
    </location>
</feature>
<keyword evidence="8" id="KW-0472">Membrane</keyword>
<name>A0A2I0JA39_PUNGR</name>
<dbReference type="FunFam" id="3.80.10.10:FF:000041">
    <property type="entry name" value="LRR receptor-like serine/threonine-protein kinase ERECTA"/>
    <property type="match status" value="1"/>
</dbReference>
<dbReference type="Pfam" id="PF00560">
    <property type="entry name" value="LRR_1"/>
    <property type="match status" value="3"/>
</dbReference>
<comment type="caution">
    <text evidence="12">The sequence shown here is derived from an EMBL/GenBank/DDBJ whole genome shotgun (WGS) entry which is preliminary data.</text>
</comment>
<evidence type="ECO:0000256" key="10">
    <source>
        <dbReference type="ARBA" id="ARBA00023180"/>
    </source>
</evidence>
<dbReference type="Gene3D" id="3.80.10.10">
    <property type="entry name" value="Ribonuclease Inhibitor"/>
    <property type="match status" value="1"/>
</dbReference>
<reference evidence="12 13" key="1">
    <citation type="submission" date="2017-11" db="EMBL/GenBank/DDBJ databases">
        <title>De-novo sequencing of pomegranate (Punica granatum L.) genome.</title>
        <authorList>
            <person name="Akparov Z."/>
            <person name="Amiraslanov A."/>
            <person name="Hajiyeva S."/>
            <person name="Abbasov M."/>
            <person name="Kaur K."/>
            <person name="Hamwieh A."/>
            <person name="Solovyev V."/>
            <person name="Salamov A."/>
            <person name="Braich B."/>
            <person name="Kosarev P."/>
            <person name="Mahmoud A."/>
            <person name="Hajiyev E."/>
            <person name="Babayeva S."/>
            <person name="Izzatullayeva V."/>
            <person name="Mammadov A."/>
            <person name="Mammadov A."/>
            <person name="Sharifova S."/>
            <person name="Ojaghi J."/>
            <person name="Eynullazada K."/>
            <person name="Bayramov B."/>
            <person name="Abdulazimova A."/>
            <person name="Shahmuradov I."/>
        </authorList>
    </citation>
    <scope>NUCLEOTIDE SEQUENCE [LARGE SCALE GENOMIC DNA]</scope>
    <source>
        <strain evidence="13">cv. AG2017</strain>
        <tissue evidence="12">Leaf</tissue>
    </source>
</reference>
<keyword evidence="10" id="KW-0325">Glycoprotein</keyword>
<comment type="subcellular location">
    <subcellularLocation>
        <location evidence="1">Membrane</location>
        <topology evidence="1">Single-pass type I membrane protein</topology>
    </subcellularLocation>
</comment>
<dbReference type="EMBL" id="PGOL01001890">
    <property type="protein sequence ID" value="PKI52853.1"/>
    <property type="molecule type" value="Genomic_DNA"/>
</dbReference>
<organism evidence="12 13">
    <name type="scientific">Punica granatum</name>
    <name type="common">Pomegranate</name>
    <dbReference type="NCBI Taxonomy" id="22663"/>
    <lineage>
        <taxon>Eukaryota</taxon>
        <taxon>Viridiplantae</taxon>
        <taxon>Streptophyta</taxon>
        <taxon>Embryophyta</taxon>
        <taxon>Tracheophyta</taxon>
        <taxon>Spermatophyta</taxon>
        <taxon>Magnoliopsida</taxon>
        <taxon>eudicotyledons</taxon>
        <taxon>Gunneridae</taxon>
        <taxon>Pentapetalae</taxon>
        <taxon>rosids</taxon>
        <taxon>malvids</taxon>
        <taxon>Myrtales</taxon>
        <taxon>Lythraceae</taxon>
        <taxon>Punica</taxon>
    </lineage>
</organism>
<accession>A0A2I0JA39</accession>
<keyword evidence="7" id="KW-1133">Transmembrane helix</keyword>
<evidence type="ECO:0000256" key="5">
    <source>
        <dbReference type="ARBA" id="ARBA00022729"/>
    </source>
</evidence>
<evidence type="ECO:0000313" key="13">
    <source>
        <dbReference type="Proteomes" id="UP000233551"/>
    </source>
</evidence>
<keyword evidence="6" id="KW-0677">Repeat</keyword>
<proteinExistence type="inferred from homology"/>
<keyword evidence="4" id="KW-0812">Transmembrane</keyword>
<evidence type="ECO:0000256" key="2">
    <source>
        <dbReference type="ARBA" id="ARBA00009592"/>
    </source>
</evidence>